<dbReference type="Proteomes" id="UP000799767">
    <property type="component" value="Unassembled WGS sequence"/>
</dbReference>
<evidence type="ECO:0000313" key="3">
    <source>
        <dbReference type="EMBL" id="KAF2483319.1"/>
    </source>
</evidence>
<dbReference type="EMBL" id="MU001635">
    <property type="protein sequence ID" value="KAF2483319.1"/>
    <property type="molecule type" value="Genomic_DNA"/>
</dbReference>
<dbReference type="PANTHER" id="PTHR28083:SF1">
    <property type="entry name" value="GOOD FOR FULL DBP5 ACTIVITY PROTEIN 2"/>
    <property type="match status" value="1"/>
</dbReference>
<gene>
    <name evidence="3" type="ORF">BDY17DRAFT_145386</name>
</gene>
<name>A0A6A6PT94_9PEZI</name>
<dbReference type="RefSeq" id="XP_033589889.1">
    <property type="nucleotide sequence ID" value="XM_033729564.1"/>
</dbReference>
<accession>A0A6A6PT94</accession>
<dbReference type="Pfam" id="PF21762">
    <property type="entry name" value="DEDDh_C"/>
    <property type="match status" value="1"/>
</dbReference>
<keyword evidence="4" id="KW-1185">Reference proteome</keyword>
<dbReference type="InterPro" id="IPR048519">
    <property type="entry name" value="Gfd2/YDR514C-like_C"/>
</dbReference>
<dbReference type="GeneID" id="54470566"/>
<evidence type="ECO:0000313" key="4">
    <source>
        <dbReference type="Proteomes" id="UP000799767"/>
    </source>
</evidence>
<reference evidence="3" key="1">
    <citation type="journal article" date="2020" name="Stud. Mycol.">
        <title>101 Dothideomycetes genomes: a test case for predicting lifestyles and emergence of pathogens.</title>
        <authorList>
            <person name="Haridas S."/>
            <person name="Albert R."/>
            <person name="Binder M."/>
            <person name="Bloem J."/>
            <person name="Labutti K."/>
            <person name="Salamov A."/>
            <person name="Andreopoulos B."/>
            <person name="Baker S."/>
            <person name="Barry K."/>
            <person name="Bills G."/>
            <person name="Bluhm B."/>
            <person name="Cannon C."/>
            <person name="Castanera R."/>
            <person name="Culley D."/>
            <person name="Daum C."/>
            <person name="Ezra D."/>
            <person name="Gonzalez J."/>
            <person name="Henrissat B."/>
            <person name="Kuo A."/>
            <person name="Liang C."/>
            <person name="Lipzen A."/>
            <person name="Lutzoni F."/>
            <person name="Magnuson J."/>
            <person name="Mondo S."/>
            <person name="Nolan M."/>
            <person name="Ohm R."/>
            <person name="Pangilinan J."/>
            <person name="Park H.-J."/>
            <person name="Ramirez L."/>
            <person name="Alfaro M."/>
            <person name="Sun H."/>
            <person name="Tritt A."/>
            <person name="Yoshinaga Y."/>
            <person name="Zwiers L.-H."/>
            <person name="Turgeon B."/>
            <person name="Goodwin S."/>
            <person name="Spatafora J."/>
            <person name="Crous P."/>
            <person name="Grigoriev I."/>
        </authorList>
    </citation>
    <scope>NUCLEOTIDE SEQUENCE</scope>
    <source>
        <strain evidence="3">CBS 113389</strain>
    </source>
</reference>
<feature type="domain" description="Gfd2/YDR514C-like C-terminal" evidence="2">
    <location>
        <begin position="48"/>
        <end position="250"/>
    </location>
</feature>
<feature type="region of interest" description="Disordered" evidence="1">
    <location>
        <begin position="262"/>
        <end position="281"/>
    </location>
</feature>
<dbReference type="PANTHER" id="PTHR28083">
    <property type="entry name" value="GOOD FOR FULL DBP5 ACTIVITY PROTEIN 2"/>
    <property type="match status" value="1"/>
</dbReference>
<evidence type="ECO:0000256" key="1">
    <source>
        <dbReference type="SAM" id="MobiDB-lite"/>
    </source>
</evidence>
<dbReference type="AlphaFoldDB" id="A0A6A6PT94"/>
<protein>
    <recommendedName>
        <fullName evidence="2">Gfd2/YDR514C-like C-terminal domain-containing protein</fullName>
    </recommendedName>
</protein>
<dbReference type="SUPFAM" id="SSF53098">
    <property type="entry name" value="Ribonuclease H-like"/>
    <property type="match status" value="1"/>
</dbReference>
<dbReference type="GO" id="GO:0005634">
    <property type="term" value="C:nucleus"/>
    <property type="evidence" value="ECO:0007669"/>
    <property type="project" value="TreeGrafter"/>
</dbReference>
<dbReference type="InterPro" id="IPR012337">
    <property type="entry name" value="RNaseH-like_sf"/>
</dbReference>
<dbReference type="InterPro" id="IPR040151">
    <property type="entry name" value="Gfd2/YDR514C-like"/>
</dbReference>
<evidence type="ECO:0000259" key="2">
    <source>
        <dbReference type="Pfam" id="PF21762"/>
    </source>
</evidence>
<proteinExistence type="predicted"/>
<dbReference type="OrthoDB" id="5953249at2759"/>
<organism evidence="3 4">
    <name type="scientific">Neohortaea acidophila</name>
    <dbReference type="NCBI Taxonomy" id="245834"/>
    <lineage>
        <taxon>Eukaryota</taxon>
        <taxon>Fungi</taxon>
        <taxon>Dikarya</taxon>
        <taxon>Ascomycota</taxon>
        <taxon>Pezizomycotina</taxon>
        <taxon>Dothideomycetes</taxon>
        <taxon>Dothideomycetidae</taxon>
        <taxon>Mycosphaerellales</taxon>
        <taxon>Teratosphaeriaceae</taxon>
        <taxon>Neohortaea</taxon>
    </lineage>
</organism>
<sequence length="295" mass="33689">MARRDFKAMTRSLKRCERYLGYRRPNEAGEIRTDPQHPPSSLPEHPVIFVSVDFEADETNQRITEMGITSLDTELLLGVEPGVDGIGWMNLAYSHHYLIAGTDNMLGDYTKRGKFSKSNPGGFIKGKTQERTLDEMRKIVREHFEGPFSSNGVRTAVRNRRELVLVAHGRTNEFKYFEQLDFDPRKHPKVIDIIDTQDLEEALRRDPTRGTAHSQPRRLERIIEETLGGEQRGKHNGGMDAFYTMQALLGLTFRSIQGRVAGSEDEEWGTNDDGGQGVVPRKSTHEYMDYYAKLQ</sequence>